<accession>A0A9D4F182</accession>
<evidence type="ECO:0000313" key="3">
    <source>
        <dbReference type="Proteomes" id="UP000828390"/>
    </source>
</evidence>
<proteinExistence type="predicted"/>
<dbReference type="Proteomes" id="UP000828390">
    <property type="component" value="Unassembled WGS sequence"/>
</dbReference>
<organism evidence="2 3">
    <name type="scientific">Dreissena polymorpha</name>
    <name type="common">Zebra mussel</name>
    <name type="synonym">Mytilus polymorpha</name>
    <dbReference type="NCBI Taxonomy" id="45954"/>
    <lineage>
        <taxon>Eukaryota</taxon>
        <taxon>Metazoa</taxon>
        <taxon>Spiralia</taxon>
        <taxon>Lophotrochozoa</taxon>
        <taxon>Mollusca</taxon>
        <taxon>Bivalvia</taxon>
        <taxon>Autobranchia</taxon>
        <taxon>Heteroconchia</taxon>
        <taxon>Euheterodonta</taxon>
        <taxon>Imparidentia</taxon>
        <taxon>Neoheterodontei</taxon>
        <taxon>Myida</taxon>
        <taxon>Dreissenoidea</taxon>
        <taxon>Dreissenidae</taxon>
        <taxon>Dreissena</taxon>
    </lineage>
</organism>
<dbReference type="GO" id="GO:0005794">
    <property type="term" value="C:Golgi apparatus"/>
    <property type="evidence" value="ECO:0007669"/>
    <property type="project" value="TreeGrafter"/>
</dbReference>
<dbReference type="GO" id="GO:0004653">
    <property type="term" value="F:polypeptide N-acetylgalactosaminyltransferase activity"/>
    <property type="evidence" value="ECO:0007669"/>
    <property type="project" value="TreeGrafter"/>
</dbReference>
<keyword evidence="3" id="KW-1185">Reference proteome</keyword>
<evidence type="ECO:0000256" key="1">
    <source>
        <dbReference type="ARBA" id="ARBA00023157"/>
    </source>
</evidence>
<dbReference type="EMBL" id="JAIWYP010000008">
    <property type="protein sequence ID" value="KAH3789449.1"/>
    <property type="molecule type" value="Genomic_DNA"/>
</dbReference>
<reference evidence="2" key="2">
    <citation type="submission" date="2020-11" db="EMBL/GenBank/DDBJ databases">
        <authorList>
            <person name="McCartney M.A."/>
            <person name="Auch B."/>
            <person name="Kono T."/>
            <person name="Mallez S."/>
            <person name="Becker A."/>
            <person name="Gohl D.M."/>
            <person name="Silverstein K.A.T."/>
            <person name="Koren S."/>
            <person name="Bechman K.B."/>
            <person name="Herman A."/>
            <person name="Abrahante J.E."/>
            <person name="Garbe J."/>
        </authorList>
    </citation>
    <scope>NUCLEOTIDE SEQUENCE</scope>
    <source>
        <strain evidence="2">Duluth1</strain>
        <tissue evidence="2">Whole animal</tissue>
    </source>
</reference>
<name>A0A9D4F182_DREPO</name>
<dbReference type="PANTHER" id="PTHR11675">
    <property type="entry name" value="N-ACETYLGALACTOSAMINYLTRANSFERASE"/>
    <property type="match status" value="1"/>
</dbReference>
<keyword evidence="1" id="KW-1015">Disulfide bond</keyword>
<dbReference type="PANTHER" id="PTHR11675:SF126">
    <property type="entry name" value="RICIN B LECTIN DOMAIN-CONTAINING PROTEIN"/>
    <property type="match status" value="1"/>
</dbReference>
<dbReference type="GO" id="GO:0006493">
    <property type="term" value="P:protein O-linked glycosylation"/>
    <property type="evidence" value="ECO:0007669"/>
    <property type="project" value="TreeGrafter"/>
</dbReference>
<evidence type="ECO:0000313" key="2">
    <source>
        <dbReference type="EMBL" id="KAH3789449.1"/>
    </source>
</evidence>
<sequence>MTLEQISIYLLLFADDAQNHDVLQRLPNFAKENLKLVNKTMLYSPRTKRSREGCLPADRMYTTSEWATSPAHSRDGEQELQARSRSLDRRANLDIKIAEAGDLTEHLALKARLQCRPFRWFLDNVWPELLIYKEYNTAWGYVVNVADDQHRCLDNNGYLYSVGRSVLAESCAHKLPSPDDATRKTATKQRFKPMLCCLLHIGWFAPRSSNSSPGRTWGT</sequence>
<reference evidence="2" key="1">
    <citation type="journal article" date="2019" name="bioRxiv">
        <title>The Genome of the Zebra Mussel, Dreissena polymorpha: A Resource for Invasive Species Research.</title>
        <authorList>
            <person name="McCartney M.A."/>
            <person name="Auch B."/>
            <person name="Kono T."/>
            <person name="Mallez S."/>
            <person name="Zhang Y."/>
            <person name="Obille A."/>
            <person name="Becker A."/>
            <person name="Abrahante J.E."/>
            <person name="Garbe J."/>
            <person name="Badalamenti J.P."/>
            <person name="Herman A."/>
            <person name="Mangelson H."/>
            <person name="Liachko I."/>
            <person name="Sullivan S."/>
            <person name="Sone E.D."/>
            <person name="Koren S."/>
            <person name="Silverstein K.A.T."/>
            <person name="Beckman K.B."/>
            <person name="Gohl D.M."/>
        </authorList>
    </citation>
    <scope>NUCLEOTIDE SEQUENCE</scope>
    <source>
        <strain evidence="2">Duluth1</strain>
        <tissue evidence="2">Whole animal</tissue>
    </source>
</reference>
<gene>
    <name evidence="2" type="ORF">DPMN_167629</name>
</gene>
<dbReference type="Gene3D" id="1.10.8.460">
    <property type="entry name" value="ppGaNTase-T1 linker domain-like"/>
    <property type="match status" value="1"/>
</dbReference>
<protein>
    <submittedName>
        <fullName evidence="2">Uncharacterized protein</fullName>
    </submittedName>
</protein>
<comment type="caution">
    <text evidence="2">The sequence shown here is derived from an EMBL/GenBank/DDBJ whole genome shotgun (WGS) entry which is preliminary data.</text>
</comment>
<dbReference type="AlphaFoldDB" id="A0A9D4F182"/>